<name>A0A7W8WB04_9CELL</name>
<protein>
    <submittedName>
        <fullName evidence="2">Uncharacterized protein</fullName>
    </submittedName>
</protein>
<reference evidence="2 3" key="1">
    <citation type="submission" date="2020-08" db="EMBL/GenBank/DDBJ databases">
        <title>Sequencing the genomes of 1000 actinobacteria strains.</title>
        <authorList>
            <person name="Klenk H.-P."/>
        </authorList>
    </citation>
    <scope>NUCLEOTIDE SEQUENCE [LARGE SCALE GENOMIC DNA]</scope>
    <source>
        <strain evidence="2 3">DSM 9581</strain>
    </source>
</reference>
<dbReference type="Proteomes" id="UP000564629">
    <property type="component" value="Unassembled WGS sequence"/>
</dbReference>
<comment type="caution">
    <text evidence="2">The sequence shown here is derived from an EMBL/GenBank/DDBJ whole genome shotgun (WGS) entry which is preliminary data.</text>
</comment>
<organism evidence="2 3">
    <name type="scientific">Cellulomonas hominis</name>
    <dbReference type="NCBI Taxonomy" id="156981"/>
    <lineage>
        <taxon>Bacteria</taxon>
        <taxon>Bacillati</taxon>
        <taxon>Actinomycetota</taxon>
        <taxon>Actinomycetes</taxon>
        <taxon>Micrococcales</taxon>
        <taxon>Cellulomonadaceae</taxon>
        <taxon>Cellulomonas</taxon>
    </lineage>
</organism>
<dbReference type="EMBL" id="JACHDN010000001">
    <property type="protein sequence ID" value="MBB5473268.1"/>
    <property type="molecule type" value="Genomic_DNA"/>
</dbReference>
<evidence type="ECO:0000313" key="2">
    <source>
        <dbReference type="EMBL" id="MBB5473268.1"/>
    </source>
</evidence>
<dbReference type="RefSeq" id="WP_221286340.1">
    <property type="nucleotide sequence ID" value="NZ_BJVQ01000098.1"/>
</dbReference>
<proteinExistence type="predicted"/>
<gene>
    <name evidence="2" type="ORF">HNR08_002004</name>
</gene>
<accession>A0A7W8WB04</accession>
<sequence>MDVPFQERLLAAGGEDLVHGPAGEGHPQREQRADHQLAGQLDRDVTEVDLGLRAGHVRLRHQHARRTQTLLDRGSPHAAPRRTS</sequence>
<feature type="compositionally biased region" description="Basic and acidic residues" evidence="1">
    <location>
        <begin position="26"/>
        <end position="36"/>
    </location>
</feature>
<evidence type="ECO:0000256" key="1">
    <source>
        <dbReference type="SAM" id="MobiDB-lite"/>
    </source>
</evidence>
<feature type="region of interest" description="Disordered" evidence="1">
    <location>
        <begin position="12"/>
        <end position="36"/>
    </location>
</feature>
<dbReference type="AlphaFoldDB" id="A0A7W8WB04"/>
<feature type="region of interest" description="Disordered" evidence="1">
    <location>
        <begin position="63"/>
        <end position="84"/>
    </location>
</feature>
<evidence type="ECO:0000313" key="3">
    <source>
        <dbReference type="Proteomes" id="UP000564629"/>
    </source>
</evidence>